<dbReference type="Pfam" id="PF13458">
    <property type="entry name" value="Peripla_BP_6"/>
    <property type="match status" value="1"/>
</dbReference>
<evidence type="ECO:0000256" key="2">
    <source>
        <dbReference type="ARBA" id="ARBA00022729"/>
    </source>
</evidence>
<dbReference type="STRING" id="69974.MPLDJ20_60004"/>
<evidence type="ECO:0000256" key="4">
    <source>
        <dbReference type="SAM" id="MobiDB-lite"/>
    </source>
</evidence>
<dbReference type="AlphaFoldDB" id="A0A090DTC7"/>
<keyword evidence="3" id="KW-0029">Amino-acid transport</keyword>
<feature type="domain" description="Leucine-binding protein" evidence="5">
    <location>
        <begin position="149"/>
        <end position="470"/>
    </location>
</feature>
<dbReference type="InterPro" id="IPR028081">
    <property type="entry name" value="Leu-bd"/>
</dbReference>
<reference evidence="7" key="1">
    <citation type="submission" date="2014-08" db="EMBL/GenBank/DDBJ databases">
        <authorList>
            <person name="Moulin L."/>
        </authorList>
    </citation>
    <scope>NUCLEOTIDE SEQUENCE [LARGE SCALE GENOMIC DNA]</scope>
</reference>
<organism evidence="6 7">
    <name type="scientific">Mesorhizobium plurifarium</name>
    <dbReference type="NCBI Taxonomy" id="69974"/>
    <lineage>
        <taxon>Bacteria</taxon>
        <taxon>Pseudomonadati</taxon>
        <taxon>Pseudomonadota</taxon>
        <taxon>Alphaproteobacteria</taxon>
        <taxon>Hyphomicrobiales</taxon>
        <taxon>Phyllobacteriaceae</taxon>
        <taxon>Mesorhizobium</taxon>
    </lineage>
</organism>
<dbReference type="PANTHER" id="PTHR30483">
    <property type="entry name" value="LEUCINE-SPECIFIC-BINDING PROTEIN"/>
    <property type="match status" value="1"/>
</dbReference>
<evidence type="ECO:0000256" key="1">
    <source>
        <dbReference type="ARBA" id="ARBA00010062"/>
    </source>
</evidence>
<accession>A0A090DTC7</accession>
<sequence length="482" mass="48787">MKRERHDPDLKRAAPKRIVAARLRSLSDACRLPKTGTAFGRHAFLLHACRLPKTGTTFGRHALGAIALGLVATLSGCQSKSGASDVLDPSAIAAPAGQASAAAAPAQQGNIETSGSPALGSPASGSAASGGPTSAAAAKAQLTLGTGPTKVAMLLPLSAPGSTGENGRKMYDGARLAMADLGDKLLTLTIEDTRGDSGYAKDLAVKAITSGTAKAVIGPSELAAAQHLAKLSGSKRPPVLALADNFAGGPGVYSVRLSEADSAAAGAAAIAGKGARKFVLMVPAGADSSAVESRVANALSIYGATLAVTLPYSPNDGGAKVVSDMSSLVEAPDAVVVACGGGSPTAVLAALKAKGIPGKTVTLIGTDRWLERPADPLYEGAYIATLDESETGPIADRFKATYKYQPDVNVAYAYDMVALSAGIASAAGPDGFNKQVLENTTGFRGSTGLFRFRSDGSSQRSMPFFKVEKGRLKLVEKSTAGF</sequence>
<dbReference type="GO" id="GO:0006865">
    <property type="term" value="P:amino acid transport"/>
    <property type="evidence" value="ECO:0007669"/>
    <property type="project" value="UniProtKB-KW"/>
</dbReference>
<feature type="region of interest" description="Disordered" evidence="4">
    <location>
        <begin position="103"/>
        <end position="132"/>
    </location>
</feature>
<dbReference type="InterPro" id="IPR051010">
    <property type="entry name" value="BCAA_transport"/>
</dbReference>
<keyword evidence="2" id="KW-0732">Signal</keyword>
<dbReference type="SUPFAM" id="SSF53822">
    <property type="entry name" value="Periplasmic binding protein-like I"/>
    <property type="match status" value="1"/>
</dbReference>
<dbReference type="PANTHER" id="PTHR30483:SF6">
    <property type="entry name" value="PERIPLASMIC BINDING PROTEIN OF ABC TRANSPORTER FOR NATURAL AMINO ACIDS"/>
    <property type="match status" value="1"/>
</dbReference>
<keyword evidence="3" id="KW-0813">Transport</keyword>
<protein>
    <recommendedName>
        <fullName evidence="5">Leucine-binding protein domain-containing protein</fullName>
    </recommendedName>
</protein>
<dbReference type="EMBL" id="CCMZ01000025">
    <property type="protein sequence ID" value="CDX20124.1"/>
    <property type="molecule type" value="Genomic_DNA"/>
</dbReference>
<dbReference type="InterPro" id="IPR028082">
    <property type="entry name" value="Peripla_BP_I"/>
</dbReference>
<comment type="similarity">
    <text evidence="1">Belongs to the leucine-binding protein family.</text>
</comment>
<proteinExistence type="inferred from homology"/>
<name>A0A090DTC7_MESPL</name>
<evidence type="ECO:0000259" key="5">
    <source>
        <dbReference type="Pfam" id="PF13458"/>
    </source>
</evidence>
<dbReference type="Gene3D" id="3.40.50.2300">
    <property type="match status" value="2"/>
</dbReference>
<evidence type="ECO:0000313" key="6">
    <source>
        <dbReference type="EMBL" id="CDX20124.1"/>
    </source>
</evidence>
<evidence type="ECO:0000256" key="3">
    <source>
        <dbReference type="ARBA" id="ARBA00022970"/>
    </source>
</evidence>
<keyword evidence="7" id="KW-1185">Reference proteome</keyword>
<gene>
    <name evidence="6" type="ORF">MPL3356_310004</name>
</gene>
<dbReference type="Proteomes" id="UP000045285">
    <property type="component" value="Unassembled WGS sequence"/>
</dbReference>
<evidence type="ECO:0000313" key="7">
    <source>
        <dbReference type="Proteomes" id="UP000045285"/>
    </source>
</evidence>